<reference evidence="2" key="1">
    <citation type="submission" date="2023-10" db="EMBL/GenBank/DDBJ databases">
        <authorList>
            <person name="Chen Y."/>
            <person name="Shah S."/>
            <person name="Dougan E. K."/>
            <person name="Thang M."/>
            <person name="Chan C."/>
        </authorList>
    </citation>
    <scope>NUCLEOTIDE SEQUENCE [LARGE SCALE GENOMIC DNA]</scope>
</reference>
<evidence type="ECO:0000256" key="1">
    <source>
        <dbReference type="SAM" id="MobiDB-lite"/>
    </source>
</evidence>
<feature type="region of interest" description="Disordered" evidence="1">
    <location>
        <begin position="318"/>
        <end position="412"/>
    </location>
</feature>
<dbReference type="Proteomes" id="UP001189429">
    <property type="component" value="Unassembled WGS sequence"/>
</dbReference>
<evidence type="ECO:0000313" key="2">
    <source>
        <dbReference type="EMBL" id="CAK0833066.1"/>
    </source>
</evidence>
<name>A0ABN9SMJ3_9DINO</name>
<organism evidence="2 3">
    <name type="scientific">Prorocentrum cordatum</name>
    <dbReference type="NCBI Taxonomy" id="2364126"/>
    <lineage>
        <taxon>Eukaryota</taxon>
        <taxon>Sar</taxon>
        <taxon>Alveolata</taxon>
        <taxon>Dinophyceae</taxon>
        <taxon>Prorocentrales</taxon>
        <taxon>Prorocentraceae</taxon>
        <taxon>Prorocentrum</taxon>
    </lineage>
</organism>
<gene>
    <name evidence="2" type="ORF">PCOR1329_LOCUS30893</name>
</gene>
<feature type="compositionally biased region" description="Basic residues" evidence="1">
    <location>
        <begin position="40"/>
        <end position="60"/>
    </location>
</feature>
<proteinExistence type="predicted"/>
<comment type="caution">
    <text evidence="2">The sequence shown here is derived from an EMBL/GenBank/DDBJ whole genome shotgun (WGS) entry which is preliminary data.</text>
</comment>
<feature type="compositionally biased region" description="Low complexity" evidence="1">
    <location>
        <begin position="61"/>
        <end position="80"/>
    </location>
</feature>
<sequence>MTKAPAAKPRGKAKLSGTQMTLTGQLVPPLALTDAGPPKARGKSKGKGKGKHPAALRTARKAASAAAPAEELPPQGAAALPPEPDDAASEAASGSEERGDEIGSELGVKQDELESAKRELEEEEAPPQGAVAKVENEERSPEAAAPQVGEFVDVHGIGHSIVRCNRCCRTAKECNYRIRAKGQSTYQCDACNTNGVRLSRRFGQWPPKCFAKMKSEFKQQFYKDLAEDPGLSNLDRIEAFVVSSITVQRMEEERVRKGGKYLPLRKWAHDGFDAKKIEDNVQDKRWNPDLGEWTYRPQLEAAWSETVEAAVRNELYTDKRTQAKQSGPRAAASTGVAEHGGDKGDRSDESDMSRSRSRSRGDRDRSKSRRKGRSKSRGKSKDRSKSRDKDAEKERRRQEAREKAEQAKKETQEKNLALKWIGTATRLETELDGYLEHEKADKVPSWAVKNAKAARKSVAVMKAVAQKRVHSGVALTITQDEAISIQKDASSAARAIAGMLKEAQKHSTCVLRAARRVDLRGAPRHSLAVAPALRGVGAEPGGVRETCGVHKPFIRAVESVLRRGQMGLVALPEPHCEFCAPVFFERGRPGLSFGKCMILCGGPDWPTSVLAGILRPGDVGTCSVWLWPLLGASRMFARRLTVIVENLGWKGGDFEHGGEWFGAGGWLGKRVERLCEEQTALEFESQAYFHGASGYVHFHNEDHSRFLVLVFSSGSAKGCTLSGGCRFTARAGRLLPDCPALLERAPAAAEPGSGLCRAGGCAWEMLERREDGSAVLRCVVLPARGSAGLHEELHRELVLRLDKAPPCESTVGEEVEASEDSSHDSPGRCFVIEVQNRFEEDFCLDGAWFDAGRWSAAPPPRLRAGGVSRLVLSSDALLGSVSGLCWYVNEQSRDVYFSVVFSSRYHELQVAPSLRRDAGVQLPAGHGVAWNCFFESSAAVHVKVVVFQELGCMDPLAFPPAEARQAPEPAVLGEVPGSTALANPQQVAQEREDADAASHFWSSTRPRDLLDGLGSGVKVAGGCVLAGTAALLAAPVAGGGEKVGAAEGGIGGFLTGTVKGVRALGCEQCELNTQTASITDAARDDGRRRRAWPGEHDAEVGGGGWGLHDEYSLDPARDEVLYGYHCPRSSSGPSKPAALPLARVREEFEARAGPDGRVGVRELGEIWQACAAGQHQDLDQAERAVIAIAAEQYMRHMNLSRNFRVGHRVLVAFMLGALTAPTHPGVLRLPEIMREEGREARS</sequence>
<feature type="compositionally biased region" description="Basic residues" evidence="1">
    <location>
        <begin position="366"/>
        <end position="378"/>
    </location>
</feature>
<feature type="compositionally biased region" description="Basic and acidic residues" evidence="1">
    <location>
        <begin position="379"/>
        <end position="412"/>
    </location>
</feature>
<feature type="compositionally biased region" description="Basic and acidic residues" evidence="1">
    <location>
        <begin position="339"/>
        <end position="365"/>
    </location>
</feature>
<dbReference type="EMBL" id="CAUYUJ010012014">
    <property type="protein sequence ID" value="CAK0833066.1"/>
    <property type="molecule type" value="Genomic_DNA"/>
</dbReference>
<feature type="compositionally biased region" description="Basic and acidic residues" evidence="1">
    <location>
        <begin position="108"/>
        <end position="120"/>
    </location>
</feature>
<protein>
    <submittedName>
        <fullName evidence="2">Uncharacterized protein</fullName>
    </submittedName>
</protein>
<keyword evidence="3" id="KW-1185">Reference proteome</keyword>
<accession>A0ABN9SMJ3</accession>
<feature type="region of interest" description="Disordered" evidence="1">
    <location>
        <begin position="1"/>
        <end position="147"/>
    </location>
</feature>
<evidence type="ECO:0000313" key="3">
    <source>
        <dbReference type="Proteomes" id="UP001189429"/>
    </source>
</evidence>